<dbReference type="EMBL" id="VSSQ01126158">
    <property type="protein sequence ID" value="MPN56141.1"/>
    <property type="molecule type" value="Genomic_DNA"/>
</dbReference>
<dbReference type="Pfam" id="PF02777">
    <property type="entry name" value="Sod_Fe_C"/>
    <property type="match status" value="1"/>
</dbReference>
<proteinExistence type="predicted"/>
<dbReference type="PROSITE" id="PS00088">
    <property type="entry name" value="SOD_MN"/>
    <property type="match status" value="1"/>
</dbReference>
<organism evidence="2">
    <name type="scientific">bioreactor metagenome</name>
    <dbReference type="NCBI Taxonomy" id="1076179"/>
    <lineage>
        <taxon>unclassified sequences</taxon>
        <taxon>metagenomes</taxon>
        <taxon>ecological metagenomes</taxon>
    </lineage>
</organism>
<name>A0A645IXT1_9ZZZZ</name>
<dbReference type="PANTHER" id="PTHR43595">
    <property type="entry name" value="37S RIBOSOMAL PROTEIN S26, MITOCHONDRIAL"/>
    <property type="match status" value="1"/>
</dbReference>
<reference evidence="2" key="1">
    <citation type="submission" date="2019-08" db="EMBL/GenBank/DDBJ databases">
        <authorList>
            <person name="Kucharzyk K."/>
            <person name="Murdoch R.W."/>
            <person name="Higgins S."/>
            <person name="Loffler F."/>
        </authorList>
    </citation>
    <scope>NUCLEOTIDE SEQUENCE</scope>
</reference>
<gene>
    <name evidence="2" type="primary">sodB_23</name>
    <name evidence="2" type="ORF">SDC9_203827</name>
</gene>
<evidence type="ECO:0000313" key="2">
    <source>
        <dbReference type="EMBL" id="MPN56141.1"/>
    </source>
</evidence>
<comment type="caution">
    <text evidence="2">The sequence shown here is derived from an EMBL/GenBank/DDBJ whole genome shotgun (WGS) entry which is preliminary data.</text>
</comment>
<dbReference type="GO" id="GO:0005737">
    <property type="term" value="C:cytoplasm"/>
    <property type="evidence" value="ECO:0007669"/>
    <property type="project" value="TreeGrafter"/>
</dbReference>
<dbReference type="EC" id="1.15.1.1" evidence="2"/>
<dbReference type="InterPro" id="IPR019833">
    <property type="entry name" value="Mn/Fe_SOD_BS"/>
</dbReference>
<dbReference type="SUPFAM" id="SSF54719">
    <property type="entry name" value="Fe,Mn superoxide dismutase (SOD), C-terminal domain"/>
    <property type="match status" value="1"/>
</dbReference>
<dbReference type="GO" id="GO:0004784">
    <property type="term" value="F:superoxide dismutase activity"/>
    <property type="evidence" value="ECO:0007669"/>
    <property type="project" value="UniProtKB-EC"/>
</dbReference>
<dbReference type="AlphaFoldDB" id="A0A645IXT1"/>
<feature type="domain" description="Manganese/iron superoxide dismutase C-terminal" evidence="1">
    <location>
        <begin position="2"/>
        <end position="75"/>
    </location>
</feature>
<evidence type="ECO:0000259" key="1">
    <source>
        <dbReference type="Pfam" id="PF02777"/>
    </source>
</evidence>
<dbReference type="Gene3D" id="3.55.40.20">
    <property type="entry name" value="Iron/manganese superoxide dismutase, C-terminal domain"/>
    <property type="match status" value="1"/>
</dbReference>
<keyword evidence="2" id="KW-0560">Oxidoreductase</keyword>
<dbReference type="InterPro" id="IPR036314">
    <property type="entry name" value="SOD_C_sf"/>
</dbReference>
<dbReference type="GO" id="GO:0046872">
    <property type="term" value="F:metal ion binding"/>
    <property type="evidence" value="ECO:0007669"/>
    <property type="project" value="InterPro"/>
</dbReference>
<sequence>MFGSGWARLVSDPTGKLTIESSPNQGSPVMTAPEKKLLLGLDVWEHAYYLKYQNRRPEYINAWFNVIDWDFVADRFK</sequence>
<dbReference type="InterPro" id="IPR019832">
    <property type="entry name" value="Mn/Fe_SOD_C"/>
</dbReference>
<accession>A0A645IXT1</accession>
<protein>
    <submittedName>
        <fullName evidence="2">Superoxide dismutase [Mn/Fe]</fullName>
        <ecNumber evidence="2">1.15.1.1</ecNumber>
    </submittedName>
</protein>
<dbReference type="PANTHER" id="PTHR43595:SF2">
    <property type="entry name" value="SMALL RIBOSOMAL SUBUNIT PROTEIN MS42"/>
    <property type="match status" value="1"/>
</dbReference>